<comment type="caution">
    <text evidence="1">The sequence shown here is derived from an EMBL/GenBank/DDBJ whole genome shotgun (WGS) entry which is preliminary data.</text>
</comment>
<keyword evidence="2" id="KW-1185">Reference proteome</keyword>
<gene>
    <name evidence="1" type="ORF">M5D96_003075</name>
</gene>
<dbReference type="AlphaFoldDB" id="A0A9P9Z2B9"/>
<dbReference type="EMBL" id="JAMKOV010000001">
    <property type="protein sequence ID" value="KAI8046859.1"/>
    <property type="molecule type" value="Genomic_DNA"/>
</dbReference>
<accession>A0A9P9Z2B9</accession>
<feature type="non-terminal residue" evidence="1">
    <location>
        <position position="73"/>
    </location>
</feature>
<proteinExistence type="predicted"/>
<evidence type="ECO:0000313" key="1">
    <source>
        <dbReference type="EMBL" id="KAI8046859.1"/>
    </source>
</evidence>
<dbReference type="Proteomes" id="UP001059596">
    <property type="component" value="Chromosome 3R"/>
</dbReference>
<protein>
    <submittedName>
        <fullName evidence="1">Uncharacterized protein</fullName>
    </submittedName>
</protein>
<name>A0A9P9Z2B9_9MUSC</name>
<sequence length="73" mass="8365">MWPKWGPANPLLGKQKVTGEVRGENKLQQMIPQRARKKEEREKSVSNFWGHYLCIHHVSMRINAGTNPLSGVL</sequence>
<organism evidence="1 2">
    <name type="scientific">Drosophila gunungcola</name>
    <name type="common">fruit fly</name>
    <dbReference type="NCBI Taxonomy" id="103775"/>
    <lineage>
        <taxon>Eukaryota</taxon>
        <taxon>Metazoa</taxon>
        <taxon>Ecdysozoa</taxon>
        <taxon>Arthropoda</taxon>
        <taxon>Hexapoda</taxon>
        <taxon>Insecta</taxon>
        <taxon>Pterygota</taxon>
        <taxon>Neoptera</taxon>
        <taxon>Endopterygota</taxon>
        <taxon>Diptera</taxon>
        <taxon>Brachycera</taxon>
        <taxon>Muscomorpha</taxon>
        <taxon>Ephydroidea</taxon>
        <taxon>Drosophilidae</taxon>
        <taxon>Drosophila</taxon>
        <taxon>Sophophora</taxon>
    </lineage>
</organism>
<reference evidence="1" key="1">
    <citation type="journal article" date="2023" name="Genome Biol. Evol.">
        <title>Long-read-based Genome Assembly of Drosophila gunungcola Reveals Fewer Chemosensory Genes in Flower-breeding Species.</title>
        <authorList>
            <person name="Negi A."/>
            <person name="Liao B.Y."/>
            <person name="Yeh S.D."/>
        </authorList>
    </citation>
    <scope>NUCLEOTIDE SEQUENCE</scope>
    <source>
        <strain evidence="1">Sukarami</strain>
    </source>
</reference>
<evidence type="ECO:0000313" key="2">
    <source>
        <dbReference type="Proteomes" id="UP001059596"/>
    </source>
</evidence>